<dbReference type="EMBL" id="JAACJM010000012">
    <property type="protein sequence ID" value="KAF5369837.1"/>
    <property type="molecule type" value="Genomic_DNA"/>
</dbReference>
<dbReference type="OrthoDB" id="5597489at2759"/>
<dbReference type="PANTHER" id="PTHR37846">
    <property type="entry name" value="YALI0B21296P"/>
    <property type="match status" value="1"/>
</dbReference>
<protein>
    <recommendedName>
        <fullName evidence="2">DUF7719 domain-containing protein</fullName>
    </recommendedName>
</protein>
<keyword evidence="1" id="KW-1133">Transmembrane helix</keyword>
<reference evidence="3 4" key="1">
    <citation type="journal article" date="2020" name="ISME J.">
        <title>Uncovering the hidden diversity of litter-decomposition mechanisms in mushroom-forming fungi.</title>
        <authorList>
            <person name="Floudas D."/>
            <person name="Bentzer J."/>
            <person name="Ahren D."/>
            <person name="Johansson T."/>
            <person name="Persson P."/>
            <person name="Tunlid A."/>
        </authorList>
    </citation>
    <scope>NUCLEOTIDE SEQUENCE [LARGE SCALE GENOMIC DNA]</scope>
    <source>
        <strain evidence="3 4">CBS 291.85</strain>
    </source>
</reference>
<name>A0A8H5GRL3_9AGAR</name>
<dbReference type="Proteomes" id="UP000559256">
    <property type="component" value="Unassembled WGS sequence"/>
</dbReference>
<feature type="domain" description="DUF7719" evidence="2">
    <location>
        <begin position="134"/>
        <end position="200"/>
    </location>
</feature>
<evidence type="ECO:0000313" key="3">
    <source>
        <dbReference type="EMBL" id="KAF5369837.1"/>
    </source>
</evidence>
<dbReference type="Pfam" id="PF24841">
    <property type="entry name" value="DUF7719"/>
    <property type="match status" value="1"/>
</dbReference>
<feature type="transmembrane region" description="Helical" evidence="1">
    <location>
        <begin position="131"/>
        <end position="150"/>
    </location>
</feature>
<dbReference type="AlphaFoldDB" id="A0A8H5GRL3"/>
<organism evidence="3 4">
    <name type="scientific">Tetrapyrgos nigripes</name>
    <dbReference type="NCBI Taxonomy" id="182062"/>
    <lineage>
        <taxon>Eukaryota</taxon>
        <taxon>Fungi</taxon>
        <taxon>Dikarya</taxon>
        <taxon>Basidiomycota</taxon>
        <taxon>Agaricomycotina</taxon>
        <taxon>Agaricomycetes</taxon>
        <taxon>Agaricomycetidae</taxon>
        <taxon>Agaricales</taxon>
        <taxon>Marasmiineae</taxon>
        <taxon>Marasmiaceae</taxon>
        <taxon>Tetrapyrgos</taxon>
    </lineage>
</organism>
<keyword evidence="1" id="KW-0472">Membrane</keyword>
<comment type="caution">
    <text evidence="3">The sequence shown here is derived from an EMBL/GenBank/DDBJ whole genome shotgun (WGS) entry which is preliminary data.</text>
</comment>
<accession>A0A8H5GRL3</accession>
<feature type="transmembrane region" description="Helical" evidence="1">
    <location>
        <begin position="170"/>
        <end position="194"/>
    </location>
</feature>
<keyword evidence="4" id="KW-1185">Reference proteome</keyword>
<evidence type="ECO:0000256" key="1">
    <source>
        <dbReference type="SAM" id="Phobius"/>
    </source>
</evidence>
<evidence type="ECO:0000313" key="4">
    <source>
        <dbReference type="Proteomes" id="UP000559256"/>
    </source>
</evidence>
<proteinExistence type="predicted"/>
<keyword evidence="1" id="KW-0812">Transmembrane</keyword>
<sequence length="203" mass="23411">MARKRNNLEVKKPSEVKPTYQKPLIEISEEEQWRIIQQSGIMHKVSEDDAKRSANQSQTPSELEPVPFAEEVLDAALYIVPVSFLLLLLEILIQNQYGKQPTFQSLIDRMAPGVPVLSVFIFYTKRHKNHWAVQAGLFLISVLVGTRMVWLLARGSWLINMRQVPPLGVLWVYAIVQLNLVLAVVNLLVVFIYVRWKGLQRYF</sequence>
<dbReference type="PANTHER" id="PTHR37846:SF1">
    <property type="entry name" value="DEACETYLASE-LIKE PROTEIN"/>
    <property type="match status" value="1"/>
</dbReference>
<gene>
    <name evidence="3" type="ORF">D9758_001132</name>
</gene>
<evidence type="ECO:0000259" key="2">
    <source>
        <dbReference type="Pfam" id="PF24841"/>
    </source>
</evidence>
<dbReference type="InterPro" id="IPR056136">
    <property type="entry name" value="DUF7719"/>
</dbReference>